<reference evidence="5 6" key="1">
    <citation type="submission" date="2017-12" db="EMBL/GenBank/DDBJ databases">
        <title>Taxonomic description and draft genome of Pradoshia cofamensis Gen. nov., sp. nov., a thermotolerant bacillale isolated from anterior gut of earthworm Eisenia fetida.</title>
        <authorList>
            <person name="Saha T."/>
            <person name="Chakraborty R."/>
        </authorList>
    </citation>
    <scope>NUCLEOTIDE SEQUENCE [LARGE SCALE GENOMIC DNA]</scope>
    <source>
        <strain evidence="5 6">EAG3</strain>
    </source>
</reference>
<sequence>MIEYGQWPLEKRGILNEDFRVFHLKDRITKDVDYHYHDFHKIIIFLKGNVTYMIEGKAYKLRPWDTLIISQSQIHKPIIDPSEDYERIIIWFNPEMIAEHNREDANLLECFEVAMNRDNNRLRLFEEQLRKVKRIVNDFLEEEDSPAFGNDILKRTLLIQLIILLNRSILDINRRNPSIDVQFDQNINEIVTYINQHLDGDLSVGHLASLVFLSKYHLMRKFKAYTGYTLHQYIVQKRLMYAKALMAEGLRLTDVCQSAGFNDYSGFVRAFKKEFGISPREYLKVKKTV</sequence>
<dbReference type="PANTHER" id="PTHR43280">
    <property type="entry name" value="ARAC-FAMILY TRANSCRIPTIONAL REGULATOR"/>
    <property type="match status" value="1"/>
</dbReference>
<dbReference type="EMBL" id="PKOZ01000002">
    <property type="protein sequence ID" value="PQD96034.1"/>
    <property type="molecule type" value="Genomic_DNA"/>
</dbReference>
<keyword evidence="1" id="KW-0805">Transcription regulation</keyword>
<name>A0A2S7N1X5_9BACI</name>
<dbReference type="InterPro" id="IPR014710">
    <property type="entry name" value="RmlC-like_jellyroll"/>
</dbReference>
<dbReference type="GO" id="GO:0043565">
    <property type="term" value="F:sequence-specific DNA binding"/>
    <property type="evidence" value="ECO:0007669"/>
    <property type="project" value="InterPro"/>
</dbReference>
<dbReference type="InterPro" id="IPR003313">
    <property type="entry name" value="AraC-bd"/>
</dbReference>
<accession>A0A2S7N1X5</accession>
<dbReference type="OrthoDB" id="182534at2"/>
<dbReference type="SUPFAM" id="SSF46689">
    <property type="entry name" value="Homeodomain-like"/>
    <property type="match status" value="2"/>
</dbReference>
<dbReference type="InterPro" id="IPR020449">
    <property type="entry name" value="Tscrpt_reg_AraC-type_HTH"/>
</dbReference>
<dbReference type="PANTHER" id="PTHR43280:SF34">
    <property type="entry name" value="ARAC-FAMILY TRANSCRIPTIONAL REGULATOR"/>
    <property type="match status" value="1"/>
</dbReference>
<keyword evidence="3" id="KW-0804">Transcription</keyword>
<feature type="domain" description="HTH araC/xylS-type" evidence="4">
    <location>
        <begin position="188"/>
        <end position="285"/>
    </location>
</feature>
<organism evidence="5 6">
    <name type="scientific">Pradoshia eiseniae</name>
    <dbReference type="NCBI Taxonomy" id="2064768"/>
    <lineage>
        <taxon>Bacteria</taxon>
        <taxon>Bacillati</taxon>
        <taxon>Bacillota</taxon>
        <taxon>Bacilli</taxon>
        <taxon>Bacillales</taxon>
        <taxon>Bacillaceae</taxon>
        <taxon>Pradoshia</taxon>
    </lineage>
</organism>
<evidence type="ECO:0000256" key="2">
    <source>
        <dbReference type="ARBA" id="ARBA00023125"/>
    </source>
</evidence>
<dbReference type="PROSITE" id="PS00041">
    <property type="entry name" value="HTH_ARAC_FAMILY_1"/>
    <property type="match status" value="1"/>
</dbReference>
<dbReference type="InterPro" id="IPR037923">
    <property type="entry name" value="HTH-like"/>
</dbReference>
<dbReference type="InterPro" id="IPR018060">
    <property type="entry name" value="HTH_AraC"/>
</dbReference>
<comment type="caution">
    <text evidence="5">The sequence shown here is derived from an EMBL/GenBank/DDBJ whole genome shotgun (WGS) entry which is preliminary data.</text>
</comment>
<evidence type="ECO:0000256" key="1">
    <source>
        <dbReference type="ARBA" id="ARBA00023015"/>
    </source>
</evidence>
<evidence type="ECO:0000256" key="3">
    <source>
        <dbReference type="ARBA" id="ARBA00023163"/>
    </source>
</evidence>
<gene>
    <name evidence="5" type="ORF">CYL18_05385</name>
</gene>
<dbReference type="InterPro" id="IPR018062">
    <property type="entry name" value="HTH_AraC-typ_CS"/>
</dbReference>
<dbReference type="PRINTS" id="PR00032">
    <property type="entry name" value="HTHARAC"/>
</dbReference>
<keyword evidence="6" id="KW-1185">Reference proteome</keyword>
<protein>
    <submittedName>
        <fullName evidence="5">AraC family transcriptional regulator</fullName>
    </submittedName>
</protein>
<proteinExistence type="predicted"/>
<dbReference type="AlphaFoldDB" id="A0A2S7N1X5"/>
<evidence type="ECO:0000259" key="4">
    <source>
        <dbReference type="PROSITE" id="PS01124"/>
    </source>
</evidence>
<evidence type="ECO:0000313" key="5">
    <source>
        <dbReference type="EMBL" id="PQD96034.1"/>
    </source>
</evidence>
<dbReference type="RefSeq" id="WP_104848463.1">
    <property type="nucleotide sequence ID" value="NZ_PKOZ01000002.1"/>
</dbReference>
<dbReference type="Proteomes" id="UP000239663">
    <property type="component" value="Unassembled WGS sequence"/>
</dbReference>
<dbReference type="InterPro" id="IPR009057">
    <property type="entry name" value="Homeodomain-like_sf"/>
</dbReference>
<dbReference type="Gene3D" id="2.60.120.10">
    <property type="entry name" value="Jelly Rolls"/>
    <property type="match status" value="1"/>
</dbReference>
<dbReference type="Gene3D" id="1.10.10.60">
    <property type="entry name" value="Homeodomain-like"/>
    <property type="match status" value="2"/>
</dbReference>
<evidence type="ECO:0000313" key="6">
    <source>
        <dbReference type="Proteomes" id="UP000239663"/>
    </source>
</evidence>
<dbReference type="SMART" id="SM00342">
    <property type="entry name" value="HTH_ARAC"/>
    <property type="match status" value="1"/>
</dbReference>
<dbReference type="PROSITE" id="PS01124">
    <property type="entry name" value="HTH_ARAC_FAMILY_2"/>
    <property type="match status" value="1"/>
</dbReference>
<dbReference type="Pfam" id="PF12833">
    <property type="entry name" value="HTH_18"/>
    <property type="match status" value="1"/>
</dbReference>
<dbReference type="GO" id="GO:0003700">
    <property type="term" value="F:DNA-binding transcription factor activity"/>
    <property type="evidence" value="ECO:0007669"/>
    <property type="project" value="InterPro"/>
</dbReference>
<dbReference type="SUPFAM" id="SSF51215">
    <property type="entry name" value="Regulatory protein AraC"/>
    <property type="match status" value="1"/>
</dbReference>
<dbReference type="Pfam" id="PF02311">
    <property type="entry name" value="AraC_binding"/>
    <property type="match status" value="1"/>
</dbReference>
<keyword evidence="2" id="KW-0238">DNA-binding</keyword>